<sequence length="90" mass="9411">MHHTSSRNRPACCGPCTDPTGADTASHVPAPQTEEANQGLFPAIKGGLRRTETPGIVRRSTDNGGAVNSGPGGRNSADQRKREGEEEADD</sequence>
<reference evidence="2" key="1">
    <citation type="journal article" date="2022" name="bioRxiv">
        <title>Sequencing and chromosome-scale assembly of the giantPleurodeles waltlgenome.</title>
        <authorList>
            <person name="Brown T."/>
            <person name="Elewa A."/>
            <person name="Iarovenko S."/>
            <person name="Subramanian E."/>
            <person name="Araus A.J."/>
            <person name="Petzold A."/>
            <person name="Susuki M."/>
            <person name="Suzuki K.-i.T."/>
            <person name="Hayashi T."/>
            <person name="Toyoda A."/>
            <person name="Oliveira C."/>
            <person name="Osipova E."/>
            <person name="Leigh N.D."/>
            <person name="Simon A."/>
            <person name="Yun M.H."/>
        </authorList>
    </citation>
    <scope>NUCLEOTIDE SEQUENCE</scope>
    <source>
        <strain evidence="2">20211129_DDA</strain>
        <tissue evidence="2">Liver</tissue>
    </source>
</reference>
<accession>A0AAV7M3G8</accession>
<proteinExistence type="predicted"/>
<organism evidence="2 3">
    <name type="scientific">Pleurodeles waltl</name>
    <name type="common">Iberian ribbed newt</name>
    <dbReference type="NCBI Taxonomy" id="8319"/>
    <lineage>
        <taxon>Eukaryota</taxon>
        <taxon>Metazoa</taxon>
        <taxon>Chordata</taxon>
        <taxon>Craniata</taxon>
        <taxon>Vertebrata</taxon>
        <taxon>Euteleostomi</taxon>
        <taxon>Amphibia</taxon>
        <taxon>Batrachia</taxon>
        <taxon>Caudata</taxon>
        <taxon>Salamandroidea</taxon>
        <taxon>Salamandridae</taxon>
        <taxon>Pleurodelinae</taxon>
        <taxon>Pleurodeles</taxon>
    </lineage>
</organism>
<dbReference type="EMBL" id="JANPWB010000014">
    <property type="protein sequence ID" value="KAJ1098142.1"/>
    <property type="molecule type" value="Genomic_DNA"/>
</dbReference>
<evidence type="ECO:0000256" key="1">
    <source>
        <dbReference type="SAM" id="MobiDB-lite"/>
    </source>
</evidence>
<name>A0AAV7M3G8_PLEWA</name>
<gene>
    <name evidence="2" type="ORF">NDU88_003258</name>
</gene>
<evidence type="ECO:0000313" key="3">
    <source>
        <dbReference type="Proteomes" id="UP001066276"/>
    </source>
</evidence>
<keyword evidence="3" id="KW-1185">Reference proteome</keyword>
<dbReference type="AlphaFoldDB" id="A0AAV7M3G8"/>
<evidence type="ECO:0000313" key="2">
    <source>
        <dbReference type="EMBL" id="KAJ1098142.1"/>
    </source>
</evidence>
<dbReference type="Proteomes" id="UP001066276">
    <property type="component" value="Chromosome 10"/>
</dbReference>
<feature type="region of interest" description="Disordered" evidence="1">
    <location>
        <begin position="1"/>
        <end position="90"/>
    </location>
</feature>
<protein>
    <submittedName>
        <fullName evidence="2">Uncharacterized protein</fullName>
    </submittedName>
</protein>
<comment type="caution">
    <text evidence="2">The sequence shown here is derived from an EMBL/GenBank/DDBJ whole genome shotgun (WGS) entry which is preliminary data.</text>
</comment>